<evidence type="ECO:0000313" key="2">
    <source>
        <dbReference type="EMBL" id="MEE6129121.1"/>
    </source>
</evidence>
<dbReference type="CDD" id="cd00093">
    <property type="entry name" value="HTH_XRE"/>
    <property type="match status" value="1"/>
</dbReference>
<organism evidence="2 3">
    <name type="scientific">Chryseobacterium arthrosphaerae</name>
    <dbReference type="NCBI Taxonomy" id="651561"/>
    <lineage>
        <taxon>Bacteria</taxon>
        <taxon>Pseudomonadati</taxon>
        <taxon>Bacteroidota</taxon>
        <taxon>Flavobacteriia</taxon>
        <taxon>Flavobacteriales</taxon>
        <taxon>Weeksellaceae</taxon>
        <taxon>Chryseobacterium group</taxon>
        <taxon>Chryseobacterium</taxon>
    </lineage>
</organism>
<feature type="non-terminal residue" evidence="2">
    <location>
        <position position="121"/>
    </location>
</feature>
<dbReference type="EMBL" id="JAZGJU010000040">
    <property type="protein sequence ID" value="MEE6129121.1"/>
    <property type="molecule type" value="Genomic_DNA"/>
</dbReference>
<proteinExistence type="predicted"/>
<feature type="domain" description="HTH cro/C1-type" evidence="1">
    <location>
        <begin position="6"/>
        <end position="57"/>
    </location>
</feature>
<name>A0ABU7R2U6_9FLAO</name>
<dbReference type="SUPFAM" id="SSF47413">
    <property type="entry name" value="lambda repressor-like DNA-binding domains"/>
    <property type="match status" value="1"/>
</dbReference>
<dbReference type="SMART" id="SM00530">
    <property type="entry name" value="HTH_XRE"/>
    <property type="match status" value="1"/>
</dbReference>
<gene>
    <name evidence="2" type="ORF">V2E39_17100</name>
</gene>
<evidence type="ECO:0000313" key="3">
    <source>
        <dbReference type="Proteomes" id="UP001350005"/>
    </source>
</evidence>
<accession>A0ABU7R2U6</accession>
<reference evidence="2 3" key="1">
    <citation type="submission" date="2024-01" db="EMBL/GenBank/DDBJ databases">
        <title>Whole genome of Chryseobacterium arthrosphaerae NNCa 2741.</title>
        <authorList>
            <person name="Boriskina E.V."/>
            <person name="Gordinskaya N.A."/>
            <person name="Kropotov V.S."/>
            <person name="Alekseeva A.E."/>
            <person name="Makhova M.A."/>
            <person name="Kryazhev D.V."/>
            <person name="Shkurkina I.S."/>
        </authorList>
    </citation>
    <scope>NUCLEOTIDE SEQUENCE [LARGE SCALE GENOMIC DNA]</scope>
    <source>
        <strain evidence="2 3">NNCa 2741</strain>
    </source>
</reference>
<dbReference type="Pfam" id="PF12844">
    <property type="entry name" value="HTH_19"/>
    <property type="match status" value="1"/>
</dbReference>
<evidence type="ECO:0000259" key="1">
    <source>
        <dbReference type="PROSITE" id="PS50943"/>
    </source>
</evidence>
<dbReference type="Proteomes" id="UP001350005">
    <property type="component" value="Unassembled WGS sequence"/>
</dbReference>
<dbReference type="RefSeq" id="WP_330937429.1">
    <property type="nucleotide sequence ID" value="NZ_JAZGJU010000040.1"/>
</dbReference>
<dbReference type="InterPro" id="IPR001387">
    <property type="entry name" value="Cro/C1-type_HTH"/>
</dbReference>
<protein>
    <submittedName>
        <fullName evidence="2">Helix-turn-helix transcriptional regulator</fullName>
    </submittedName>
</protein>
<dbReference type="PROSITE" id="PS50943">
    <property type="entry name" value="HTH_CROC1"/>
    <property type="match status" value="1"/>
</dbReference>
<dbReference type="Gene3D" id="1.10.260.40">
    <property type="entry name" value="lambda repressor-like DNA-binding domains"/>
    <property type="match status" value="1"/>
</dbReference>
<comment type="caution">
    <text evidence="2">The sequence shown here is derived from an EMBL/GenBank/DDBJ whole genome shotgun (WGS) entry which is preliminary data.</text>
</comment>
<keyword evidence="3" id="KW-1185">Reference proteome</keyword>
<dbReference type="InterPro" id="IPR010982">
    <property type="entry name" value="Lambda_DNA-bd_dom_sf"/>
</dbReference>
<sequence length="121" mass="14013">MNDKKLKDLRKNAKLSQQNLADLVGVDRRSIINYEKGEKIPEPIVKLLHILLETDYLQRLESNEISYIKINEVENGNENSVENLISELKSEFLGKIDSLSDQMRANNIINKTYLKSIINHF</sequence>